<organism evidence="2 3">
    <name type="scientific">Drosophila albomicans</name>
    <name type="common">Fruit fly</name>
    <dbReference type="NCBI Taxonomy" id="7291"/>
    <lineage>
        <taxon>Eukaryota</taxon>
        <taxon>Metazoa</taxon>
        <taxon>Ecdysozoa</taxon>
        <taxon>Arthropoda</taxon>
        <taxon>Hexapoda</taxon>
        <taxon>Insecta</taxon>
        <taxon>Pterygota</taxon>
        <taxon>Neoptera</taxon>
        <taxon>Endopterygota</taxon>
        <taxon>Diptera</taxon>
        <taxon>Brachycera</taxon>
        <taxon>Muscomorpha</taxon>
        <taxon>Ephydroidea</taxon>
        <taxon>Drosophilidae</taxon>
        <taxon>Drosophila</taxon>
    </lineage>
</organism>
<gene>
    <name evidence="3" type="primary">LOC117566984</name>
</gene>
<dbReference type="OrthoDB" id="7848660at2759"/>
<sequence>MTQVRLRRVQRQAAELVRDFYESLLLLTLGLAMQWNQWHVLRILNANSLSEEGEAAQPEPRNWSAVFFTSGLLLTLLHYRPQWIKRHCSLMLRKFLLLPETFGLLFVVDYVLLSMWQPLFNFCHQIMHMLATSQGNWSRFVFHFCPSCSAWLINDAVYLMRFIISLVWFLLAIEASETKWRLAIDFLLLGQLPEVNRRRRRRLRMQY</sequence>
<reference evidence="3" key="1">
    <citation type="submission" date="2025-08" db="UniProtKB">
        <authorList>
            <consortium name="RefSeq"/>
        </authorList>
    </citation>
    <scope>IDENTIFICATION</scope>
    <source>
        <strain evidence="3">15112-1751.03</strain>
        <tissue evidence="3">Whole Adult</tissue>
    </source>
</reference>
<feature type="transmembrane region" description="Helical" evidence="1">
    <location>
        <begin position="91"/>
        <end position="112"/>
    </location>
</feature>
<proteinExistence type="predicted"/>
<dbReference type="Proteomes" id="UP000515160">
    <property type="component" value="Chromosome X"/>
</dbReference>
<accession>A0A6P8WH72</accession>
<evidence type="ECO:0000313" key="2">
    <source>
        <dbReference type="Proteomes" id="UP000515160"/>
    </source>
</evidence>
<keyword evidence="1" id="KW-1133">Transmembrane helix</keyword>
<keyword evidence="1" id="KW-0812">Transmembrane</keyword>
<feature type="transmembrane region" description="Helical" evidence="1">
    <location>
        <begin position="156"/>
        <end position="173"/>
    </location>
</feature>
<keyword evidence="1" id="KW-0472">Membrane</keyword>
<protein>
    <submittedName>
        <fullName evidence="3">Uncharacterized protein LOC117566984 isoform X1</fullName>
    </submittedName>
</protein>
<name>A0A6P8WH72_DROAB</name>
<keyword evidence="2" id="KW-1185">Reference proteome</keyword>
<evidence type="ECO:0000256" key="1">
    <source>
        <dbReference type="SAM" id="Phobius"/>
    </source>
</evidence>
<evidence type="ECO:0000313" key="3">
    <source>
        <dbReference type="RefSeq" id="XP_034102544.1"/>
    </source>
</evidence>
<dbReference type="AlphaFoldDB" id="A0A6P8WH72"/>
<dbReference type="GeneID" id="117566984"/>
<dbReference type="RefSeq" id="XP_034102544.1">
    <property type="nucleotide sequence ID" value="XM_034246653.2"/>
</dbReference>